<dbReference type="Gene3D" id="3.40.50.300">
    <property type="entry name" value="P-loop containing nucleotide triphosphate hydrolases"/>
    <property type="match status" value="1"/>
</dbReference>
<dbReference type="GO" id="GO:0005525">
    <property type="term" value="F:GTP binding"/>
    <property type="evidence" value="ECO:0007669"/>
    <property type="project" value="UniProtKB-KW"/>
</dbReference>
<dbReference type="SUPFAM" id="SSF48403">
    <property type="entry name" value="Ankyrin repeat"/>
    <property type="match status" value="1"/>
</dbReference>
<keyword evidence="5" id="KW-1185">Reference proteome</keyword>
<evidence type="ECO:0000256" key="1">
    <source>
        <dbReference type="PROSITE-ProRule" id="PRU00023"/>
    </source>
</evidence>
<feature type="repeat" description="ANK" evidence="1">
    <location>
        <begin position="698"/>
        <end position="732"/>
    </location>
</feature>
<dbReference type="InterPro" id="IPR030379">
    <property type="entry name" value="G_SEPTIN_dom"/>
</dbReference>
<dbReference type="SUPFAM" id="SSF52540">
    <property type="entry name" value="P-loop containing nucleoside triphosphate hydrolases"/>
    <property type="match status" value="1"/>
</dbReference>
<dbReference type="Gene3D" id="1.25.40.20">
    <property type="entry name" value="Ankyrin repeat-containing domain"/>
    <property type="match status" value="1"/>
</dbReference>
<dbReference type="Pfam" id="PF00735">
    <property type="entry name" value="Septin"/>
    <property type="match status" value="1"/>
</dbReference>
<dbReference type="InterPro" id="IPR027417">
    <property type="entry name" value="P-loop_NTPase"/>
</dbReference>
<accession>A0A9P7XXC0</accession>
<dbReference type="PROSITE" id="PS50088">
    <property type="entry name" value="ANK_REPEAT"/>
    <property type="match status" value="1"/>
</dbReference>
<protein>
    <submittedName>
        <fullName evidence="4">Septin-6</fullName>
    </submittedName>
</protein>
<dbReference type="EMBL" id="JAHRHY010000008">
    <property type="protein sequence ID" value="KAG9067441.1"/>
    <property type="molecule type" value="Genomic_DNA"/>
</dbReference>
<keyword evidence="2" id="KW-0547">Nucleotide-binding</keyword>
<sequence>MAVDTTASAASLRFLLLGDVGVGKSSFVNTFASSLENIHTNSPIHEAIPTPYSPSSSSSNPSVAIHLPGVRLSTNPVFHQDGAASPFDDHLGLLPPKVVVPARDIDFITLPGYSATINPSTTLSLTDDYLNHHLHTTTSIFSPAIPSSQLAWFLIAGSHAHSLPTCAFYFVLFELKPIDIIYMKMIHERVSLIPIIAKADTLSKNELWVLKKRMLRQLKLNQIKIHTFGMDIETVEQMTIDRHWGAPPFVVSTREDANGQLPESEMKRLVELCLYERVRDLQEDSAHKVIAWRKEYGPWADAKKTSVEMAWSQNSGQQAGGQQAVVQKAPGQEVQEGGVIVTNGTMHTTITATTTATTTTTVSTTASNASNNPYFAHLDTQAQEAFQYTTPPGQQSSYPTTPASPFGTQVSSTTGVPFTPPPPSAGANTATPTYAPPPSFTNGAHAGYSAPPSLGYSNPPTTPGYSTPGVPVHPTNGLISPPPSASQVTPTPVTIPSTYSPPPRTSSAGSPTTATAANARMTIIQASTGMSIDGSTRPSELMGDTGVNTVHAHTGNGQEASQENAGAFMSADAASVSTLSRAKTLLNGREVKVEIPNSGMSYQPSASETDLNSTQPQTAHLQAQPSFLIPGAYGQGAFLIPPADLYQAAMMSTMPGAAGTNEYGEAIPDIWDAAELGDLAAVQMHLNNGVSPDQRNNSRSTLLHRTAWQGVNPYAVMGLLISYGANVNLTNENGNTVLQNVLMKHDDPSLIKLLLDNGAEAMIPNKEGMNTLEVAALFNKLESARYLLENDLQSSEPQSIVNALQRARSPDKKLMKALLKSWQGREGERKRFELIERLRGRGSSSAVANDAASIRSFETTKGGEGK</sequence>
<dbReference type="InterPro" id="IPR036770">
    <property type="entry name" value="Ankyrin_rpt-contain_sf"/>
</dbReference>
<dbReference type="PANTHER" id="PTHR18884">
    <property type="entry name" value="SEPTIN"/>
    <property type="match status" value="1"/>
</dbReference>
<dbReference type="OrthoDB" id="341259at2759"/>
<reference evidence="4" key="1">
    <citation type="submission" date="2021-06" db="EMBL/GenBank/DDBJ databases">
        <title>Genome Sequence of Mortierella hyaline Strain SCG-10, a Cold-Adapted, Nitrate-Reducing Fungus Isolated from Soil in Minnesota, USA.</title>
        <authorList>
            <person name="Aldossari N."/>
        </authorList>
    </citation>
    <scope>NUCLEOTIDE SEQUENCE</scope>
    <source>
        <strain evidence="4">SCG-10</strain>
    </source>
</reference>
<comment type="similarity">
    <text evidence="2">Belongs to the TRAFAC class TrmE-Era-EngA-EngB-Septin-like GTPase superfamily. Septin GTPase family.</text>
</comment>
<comment type="caution">
    <text evidence="4">The sequence shown here is derived from an EMBL/GenBank/DDBJ whole genome shotgun (WGS) entry which is preliminary data.</text>
</comment>
<dbReference type="AlphaFoldDB" id="A0A9P7XXC0"/>
<keyword evidence="1" id="KW-0040">ANK repeat</keyword>
<dbReference type="Pfam" id="PF12796">
    <property type="entry name" value="Ank_2"/>
    <property type="match status" value="1"/>
</dbReference>
<name>A0A9P7XXC0_9FUNG</name>
<proteinExistence type="inferred from homology"/>
<dbReference type="PROSITE" id="PS51719">
    <property type="entry name" value="G_SEPTIN"/>
    <property type="match status" value="1"/>
</dbReference>
<evidence type="ECO:0000313" key="4">
    <source>
        <dbReference type="EMBL" id="KAG9067441.1"/>
    </source>
</evidence>
<organism evidence="4 5">
    <name type="scientific">Linnemannia hyalina</name>
    <dbReference type="NCBI Taxonomy" id="64524"/>
    <lineage>
        <taxon>Eukaryota</taxon>
        <taxon>Fungi</taxon>
        <taxon>Fungi incertae sedis</taxon>
        <taxon>Mucoromycota</taxon>
        <taxon>Mortierellomycotina</taxon>
        <taxon>Mortierellomycetes</taxon>
        <taxon>Mortierellales</taxon>
        <taxon>Mortierellaceae</taxon>
        <taxon>Linnemannia</taxon>
    </lineage>
</organism>
<dbReference type="SMART" id="SM00248">
    <property type="entry name" value="ANK"/>
    <property type="match status" value="3"/>
</dbReference>
<dbReference type="InterPro" id="IPR002110">
    <property type="entry name" value="Ankyrin_rpt"/>
</dbReference>
<gene>
    <name evidence="4" type="primary">SEPT6</name>
    <name evidence="4" type="ORF">KI688_012224</name>
</gene>
<feature type="domain" description="Septin-type G" evidence="3">
    <location>
        <begin position="8"/>
        <end position="384"/>
    </location>
</feature>
<keyword evidence="2" id="KW-0342">GTP-binding</keyword>
<evidence type="ECO:0000256" key="2">
    <source>
        <dbReference type="RuleBase" id="RU004560"/>
    </source>
</evidence>
<evidence type="ECO:0000259" key="3">
    <source>
        <dbReference type="PROSITE" id="PS51719"/>
    </source>
</evidence>
<dbReference type="Proteomes" id="UP000707451">
    <property type="component" value="Unassembled WGS sequence"/>
</dbReference>
<evidence type="ECO:0000313" key="5">
    <source>
        <dbReference type="Proteomes" id="UP000707451"/>
    </source>
</evidence>